<reference evidence="6" key="1">
    <citation type="journal article" date="2014" name="Int. J. Syst. Evol. Microbiol.">
        <title>Complete genome of a new Firmicutes species belonging to the dominant human colonic microbiota ('Ruminococcus bicirculans') reveals two chromosomes and a selective capacity to utilize plant glucans.</title>
        <authorList>
            <consortium name="NISC Comparative Sequencing Program"/>
            <person name="Wegmann U."/>
            <person name="Louis P."/>
            <person name="Goesmann A."/>
            <person name="Henrissat B."/>
            <person name="Duncan S.H."/>
            <person name="Flint H.J."/>
        </authorList>
    </citation>
    <scope>NUCLEOTIDE SEQUENCE</scope>
    <source>
        <strain evidence="6">JCM 17590</strain>
    </source>
</reference>
<dbReference type="InterPro" id="IPR000683">
    <property type="entry name" value="Gfo/Idh/MocA-like_OxRdtase_N"/>
</dbReference>
<dbReference type="SUPFAM" id="SSF51735">
    <property type="entry name" value="NAD(P)-binding Rossmann-fold domains"/>
    <property type="match status" value="1"/>
</dbReference>
<dbReference type="PANTHER" id="PTHR22604">
    <property type="entry name" value="OXIDOREDUCTASES"/>
    <property type="match status" value="1"/>
</dbReference>
<sequence>MSLPAPRFPDPSDAPTLRWGILAPGGIARSFATALRDHTSQKVVAVASRSLDRAQSFADDFDVPNAYGDYAELVANPEVEAVYISSTHNAHLELALLAIDEGKHVLVEKPAGFSAAEAERMLDAARAKGVFLMEAMWTRYLPHTDVARQLLESGALGEIRLVTADFGVNVPFDPESRMYDPAKAGGALLDLGVYPISFAQFALPALNQSPRLHVAGSLSPTGSDAQVSLILEADASSHALLHVGVESRTPWSASISGTAGRIEIDAPFWSPSALTFYPNDGEPERYPGHPTISGSGGMAYEAAAFARYLAAGLDDSPLHPFSEAIATLRIIDEARRRLGYTAGLEE</sequence>
<evidence type="ECO:0000259" key="5">
    <source>
        <dbReference type="Pfam" id="PF22725"/>
    </source>
</evidence>
<evidence type="ECO:0000313" key="6">
    <source>
        <dbReference type="EMBL" id="GAA4166952.1"/>
    </source>
</evidence>
<keyword evidence="2" id="KW-0560">Oxidoreductase</keyword>
<dbReference type="Gene3D" id="3.30.360.10">
    <property type="entry name" value="Dihydrodipicolinate Reductase, domain 2"/>
    <property type="match status" value="1"/>
</dbReference>
<dbReference type="InterPro" id="IPR036291">
    <property type="entry name" value="NAD(P)-bd_dom_sf"/>
</dbReference>
<dbReference type="Proteomes" id="UP001415169">
    <property type="component" value="Unassembled WGS sequence"/>
</dbReference>
<proteinExistence type="inferred from homology"/>
<evidence type="ECO:0000256" key="3">
    <source>
        <dbReference type="ARBA" id="ARBA00023027"/>
    </source>
</evidence>
<dbReference type="SUPFAM" id="SSF55347">
    <property type="entry name" value="Glyceraldehyde-3-phosphate dehydrogenase-like, C-terminal domain"/>
    <property type="match status" value="1"/>
</dbReference>
<dbReference type="RefSeq" id="WP_344792942.1">
    <property type="nucleotide sequence ID" value="NZ_BAABBV010000002.1"/>
</dbReference>
<evidence type="ECO:0000256" key="2">
    <source>
        <dbReference type="ARBA" id="ARBA00023002"/>
    </source>
</evidence>
<evidence type="ECO:0000256" key="1">
    <source>
        <dbReference type="ARBA" id="ARBA00010928"/>
    </source>
</evidence>
<name>A0ABP7ZP70_9MICO</name>
<dbReference type="Gene3D" id="3.40.50.720">
    <property type="entry name" value="NAD(P)-binding Rossmann-like Domain"/>
    <property type="match status" value="1"/>
</dbReference>
<feature type="domain" description="Gfo/Idh/MocA-like oxidoreductase N-terminal" evidence="4">
    <location>
        <begin position="18"/>
        <end position="134"/>
    </location>
</feature>
<dbReference type="Pfam" id="PF01408">
    <property type="entry name" value="GFO_IDH_MocA"/>
    <property type="match status" value="1"/>
</dbReference>
<accession>A0ABP7ZP70</accession>
<reference evidence="6" key="2">
    <citation type="submission" date="2023-12" db="EMBL/GenBank/DDBJ databases">
        <authorList>
            <person name="Sun Q."/>
            <person name="Inoue M."/>
        </authorList>
    </citation>
    <scope>NUCLEOTIDE SEQUENCE</scope>
    <source>
        <strain evidence="6">JCM 17590</strain>
    </source>
</reference>
<dbReference type="EMBL" id="BAABBV010000002">
    <property type="protein sequence ID" value="GAA4166952.1"/>
    <property type="molecule type" value="Genomic_DNA"/>
</dbReference>
<comment type="similarity">
    <text evidence="1">Belongs to the Gfo/Idh/MocA family.</text>
</comment>
<keyword evidence="7" id="KW-1185">Reference proteome</keyword>
<organism evidence="6 7">
    <name type="scientific">Gryllotalpicola daejeonensis</name>
    <dbReference type="NCBI Taxonomy" id="993087"/>
    <lineage>
        <taxon>Bacteria</taxon>
        <taxon>Bacillati</taxon>
        <taxon>Actinomycetota</taxon>
        <taxon>Actinomycetes</taxon>
        <taxon>Micrococcales</taxon>
        <taxon>Microbacteriaceae</taxon>
        <taxon>Gryllotalpicola</taxon>
    </lineage>
</organism>
<feature type="domain" description="GFO/IDH/MocA-like oxidoreductase" evidence="5">
    <location>
        <begin position="147"/>
        <end position="263"/>
    </location>
</feature>
<evidence type="ECO:0000313" key="7">
    <source>
        <dbReference type="Proteomes" id="UP001415169"/>
    </source>
</evidence>
<evidence type="ECO:0000259" key="4">
    <source>
        <dbReference type="Pfam" id="PF01408"/>
    </source>
</evidence>
<dbReference type="PANTHER" id="PTHR22604:SF105">
    <property type="entry name" value="TRANS-1,2-DIHYDROBENZENE-1,2-DIOL DEHYDROGENASE"/>
    <property type="match status" value="1"/>
</dbReference>
<keyword evidence="3" id="KW-0520">NAD</keyword>
<gene>
    <name evidence="6" type="ORF">GCM10022286_32470</name>
</gene>
<comment type="caution">
    <text evidence="6">The sequence shown here is derived from an EMBL/GenBank/DDBJ whole genome shotgun (WGS) entry which is preliminary data.</text>
</comment>
<dbReference type="InterPro" id="IPR050984">
    <property type="entry name" value="Gfo/Idh/MocA_domain"/>
</dbReference>
<dbReference type="Pfam" id="PF22725">
    <property type="entry name" value="GFO_IDH_MocA_C3"/>
    <property type="match status" value="1"/>
</dbReference>
<protein>
    <submittedName>
        <fullName evidence="6">Gfo/Idh/MocA family oxidoreductase</fullName>
    </submittedName>
</protein>
<dbReference type="InterPro" id="IPR055170">
    <property type="entry name" value="GFO_IDH_MocA-like_dom"/>
</dbReference>